<comment type="subcellular location">
    <subcellularLocation>
        <location evidence="1">Membrane</location>
        <topology evidence="1">Multi-pass membrane protein</topology>
    </subcellularLocation>
</comment>
<evidence type="ECO:0000256" key="4">
    <source>
        <dbReference type="ARBA" id="ARBA00022692"/>
    </source>
</evidence>
<keyword evidence="3 7" id="KW-0813">Transport</keyword>
<dbReference type="Proteomes" id="UP001629113">
    <property type="component" value="Unassembled WGS sequence"/>
</dbReference>
<evidence type="ECO:0000313" key="11">
    <source>
        <dbReference type="Proteomes" id="UP001629113"/>
    </source>
</evidence>
<feature type="transmembrane region" description="Helical" evidence="8">
    <location>
        <begin position="360"/>
        <end position="385"/>
    </location>
</feature>
<dbReference type="PRINTS" id="PR00171">
    <property type="entry name" value="SUGRTRNSPORT"/>
</dbReference>
<dbReference type="SUPFAM" id="SSF103473">
    <property type="entry name" value="MFS general substrate transporter"/>
    <property type="match status" value="1"/>
</dbReference>
<feature type="transmembrane region" description="Helical" evidence="8">
    <location>
        <begin position="116"/>
        <end position="133"/>
    </location>
</feature>
<dbReference type="PROSITE" id="PS00216">
    <property type="entry name" value="SUGAR_TRANSPORT_1"/>
    <property type="match status" value="1"/>
</dbReference>
<gene>
    <name evidence="10" type="ORF">PVAG01_11120</name>
</gene>
<dbReference type="InterPro" id="IPR050360">
    <property type="entry name" value="MFS_Sugar_Transporters"/>
</dbReference>
<evidence type="ECO:0000256" key="3">
    <source>
        <dbReference type="ARBA" id="ARBA00022448"/>
    </source>
</evidence>
<dbReference type="Gene3D" id="1.20.1250.20">
    <property type="entry name" value="MFS general substrate transporter like domains"/>
    <property type="match status" value="1"/>
</dbReference>
<dbReference type="EMBL" id="JBFCZG010000011">
    <property type="protein sequence ID" value="KAL3417120.1"/>
    <property type="molecule type" value="Genomic_DNA"/>
</dbReference>
<dbReference type="PANTHER" id="PTHR48022:SF2">
    <property type="entry name" value="PLASTIDIC GLUCOSE TRANSPORTER 4"/>
    <property type="match status" value="1"/>
</dbReference>
<evidence type="ECO:0000256" key="2">
    <source>
        <dbReference type="ARBA" id="ARBA00010992"/>
    </source>
</evidence>
<dbReference type="InterPro" id="IPR003663">
    <property type="entry name" value="Sugar/inositol_transpt"/>
</dbReference>
<evidence type="ECO:0000313" key="10">
    <source>
        <dbReference type="EMBL" id="KAL3417120.1"/>
    </source>
</evidence>
<feature type="transmembrane region" description="Helical" evidence="8">
    <location>
        <begin position="15"/>
        <end position="36"/>
    </location>
</feature>
<evidence type="ECO:0000256" key="1">
    <source>
        <dbReference type="ARBA" id="ARBA00004141"/>
    </source>
</evidence>
<dbReference type="NCBIfam" id="TIGR00879">
    <property type="entry name" value="SP"/>
    <property type="match status" value="1"/>
</dbReference>
<dbReference type="PROSITE" id="PS00217">
    <property type="entry name" value="SUGAR_TRANSPORT_2"/>
    <property type="match status" value="1"/>
</dbReference>
<dbReference type="PROSITE" id="PS50850">
    <property type="entry name" value="MFS"/>
    <property type="match status" value="1"/>
</dbReference>
<reference evidence="10 11" key="1">
    <citation type="submission" date="2024-06" db="EMBL/GenBank/DDBJ databases">
        <title>Complete genome of Phlyctema vagabunda strain 19-DSS-EL-015.</title>
        <authorList>
            <person name="Fiorenzani C."/>
        </authorList>
    </citation>
    <scope>NUCLEOTIDE SEQUENCE [LARGE SCALE GENOMIC DNA]</scope>
    <source>
        <strain evidence="10 11">19-DSS-EL-015</strain>
    </source>
</reference>
<feature type="transmembrane region" description="Helical" evidence="8">
    <location>
        <begin position="87"/>
        <end position="110"/>
    </location>
</feature>
<protein>
    <recommendedName>
        <fullName evidence="9">Major facilitator superfamily (MFS) profile domain-containing protein</fullName>
    </recommendedName>
</protein>
<dbReference type="InterPro" id="IPR005828">
    <property type="entry name" value="MFS_sugar_transport-like"/>
</dbReference>
<feature type="transmembrane region" description="Helical" evidence="8">
    <location>
        <begin position="425"/>
        <end position="446"/>
    </location>
</feature>
<comment type="caution">
    <text evidence="10">The sequence shown here is derived from an EMBL/GenBank/DDBJ whole genome shotgun (WGS) entry which is preliminary data.</text>
</comment>
<feature type="transmembrane region" description="Helical" evidence="8">
    <location>
        <begin position="262"/>
        <end position="282"/>
    </location>
</feature>
<feature type="transmembrane region" description="Helical" evidence="8">
    <location>
        <begin position="180"/>
        <end position="198"/>
    </location>
</feature>
<feature type="transmembrane region" description="Helical" evidence="8">
    <location>
        <begin position="329"/>
        <end position="348"/>
    </location>
</feature>
<feature type="transmembrane region" description="Helical" evidence="8">
    <location>
        <begin position="294"/>
        <end position="317"/>
    </location>
</feature>
<feature type="transmembrane region" description="Helical" evidence="8">
    <location>
        <begin position="56"/>
        <end position="75"/>
    </location>
</feature>
<dbReference type="PANTHER" id="PTHR48022">
    <property type="entry name" value="PLASTIDIC GLUCOSE TRANSPORTER 4"/>
    <property type="match status" value="1"/>
</dbReference>
<dbReference type="InterPro" id="IPR036259">
    <property type="entry name" value="MFS_trans_sf"/>
</dbReference>
<evidence type="ECO:0000256" key="7">
    <source>
        <dbReference type="RuleBase" id="RU003346"/>
    </source>
</evidence>
<feature type="domain" description="Major facilitator superfamily (MFS) profile" evidence="9">
    <location>
        <begin position="18"/>
        <end position="450"/>
    </location>
</feature>
<feature type="transmembrane region" description="Helical" evidence="8">
    <location>
        <begin position="397"/>
        <end position="419"/>
    </location>
</feature>
<dbReference type="Pfam" id="PF00083">
    <property type="entry name" value="Sugar_tr"/>
    <property type="match status" value="1"/>
</dbReference>
<evidence type="ECO:0000256" key="8">
    <source>
        <dbReference type="SAM" id="Phobius"/>
    </source>
</evidence>
<keyword evidence="4 8" id="KW-0812">Transmembrane</keyword>
<dbReference type="InterPro" id="IPR020846">
    <property type="entry name" value="MFS_dom"/>
</dbReference>
<proteinExistence type="inferred from homology"/>
<evidence type="ECO:0000259" key="9">
    <source>
        <dbReference type="PROSITE" id="PS50850"/>
    </source>
</evidence>
<name>A0ABR4P1E4_9HELO</name>
<dbReference type="InterPro" id="IPR005829">
    <property type="entry name" value="Sugar_transporter_CS"/>
</dbReference>
<evidence type="ECO:0000256" key="5">
    <source>
        <dbReference type="ARBA" id="ARBA00022989"/>
    </source>
</evidence>
<comment type="similarity">
    <text evidence="2 7">Belongs to the major facilitator superfamily. Sugar transporter (TC 2.A.1.1) family.</text>
</comment>
<keyword evidence="5 8" id="KW-1133">Transmembrane helix</keyword>
<evidence type="ECO:0000256" key="6">
    <source>
        <dbReference type="ARBA" id="ARBA00023136"/>
    </source>
</evidence>
<keyword evidence="11" id="KW-1185">Reference proteome</keyword>
<keyword evidence="6 8" id="KW-0472">Membrane</keyword>
<feature type="transmembrane region" description="Helical" evidence="8">
    <location>
        <begin position="145"/>
        <end position="168"/>
    </location>
</feature>
<accession>A0ABR4P1E4</accession>
<sequence length="503" mass="53439">MLADTSKSWIHPPKYVQAAILISLGGALFGLDTGTIGPITAMPQFDVTFGRLSATIHGLVVSTILIPAAASSFFGGHLANAVGRPRATAIGAGIFGIGAAVECASVKLAMLFVGRAVKGIGEGLFLSTLVVYITEISPPRSRGTLASIPQLLTTIGLCAGYFICYGTTNVQSSIAWRLPFAIQAGCSFIFVISTLLLLPQSPRWLSASGRHKEAAACWERLGVQAAEREKLQENAQEGLAEQVKLKDILAVFHRNVWKQTSLGVFLMGMQQLSGIDGVLYYAPLLFQSAGLTSSTASFLASGVSAILIMLVTIPAFLYADRWGRKTSCVVGGLLMSVCMLTIGSLYASGSVHASHGSARWVVIVMIYLFAIIFSATWAVGFRVYVSEIQPNKTRAGATSLSLSANWIVNWIVAFTTPIFLAQSSFGVYFLFGGSLVVTVAVCVFVMPETSGRSLEDISSSFGKKLPLGDVEELVSLENRPYRTADGKAANTRIIAASSSSSVY</sequence>
<organism evidence="10 11">
    <name type="scientific">Phlyctema vagabunda</name>
    <dbReference type="NCBI Taxonomy" id="108571"/>
    <lineage>
        <taxon>Eukaryota</taxon>
        <taxon>Fungi</taxon>
        <taxon>Dikarya</taxon>
        <taxon>Ascomycota</taxon>
        <taxon>Pezizomycotina</taxon>
        <taxon>Leotiomycetes</taxon>
        <taxon>Helotiales</taxon>
        <taxon>Dermateaceae</taxon>
        <taxon>Phlyctema</taxon>
    </lineage>
</organism>